<reference evidence="1 2" key="1">
    <citation type="submission" date="2023-07" db="EMBL/GenBank/DDBJ databases">
        <title>Sorghum-associated microbial communities from plants grown in Nebraska, USA.</title>
        <authorList>
            <person name="Schachtman D."/>
        </authorList>
    </citation>
    <scope>NUCLEOTIDE SEQUENCE [LARGE SCALE GENOMIC DNA]</scope>
    <source>
        <strain evidence="1 2">BE314</strain>
    </source>
</reference>
<dbReference type="EMBL" id="JAVDXU010000012">
    <property type="protein sequence ID" value="MDR7273204.1"/>
    <property type="molecule type" value="Genomic_DNA"/>
</dbReference>
<dbReference type="InterPro" id="IPR025336">
    <property type="entry name" value="SCO4226-like"/>
</dbReference>
<evidence type="ECO:0008006" key="3">
    <source>
        <dbReference type="Google" id="ProtNLM"/>
    </source>
</evidence>
<organism evidence="1 2">
    <name type="scientific">Roseateles saccharophilus</name>
    <name type="common">Pseudomonas saccharophila</name>
    <dbReference type="NCBI Taxonomy" id="304"/>
    <lineage>
        <taxon>Bacteria</taxon>
        <taxon>Pseudomonadati</taxon>
        <taxon>Pseudomonadota</taxon>
        <taxon>Betaproteobacteria</taxon>
        <taxon>Burkholderiales</taxon>
        <taxon>Sphaerotilaceae</taxon>
        <taxon>Roseateles</taxon>
    </lineage>
</organism>
<name>A0ABU1YWE9_ROSSA</name>
<evidence type="ECO:0000313" key="1">
    <source>
        <dbReference type="EMBL" id="MDR7273204.1"/>
    </source>
</evidence>
<dbReference type="Pfam" id="PF14026">
    <property type="entry name" value="SCO4226-like"/>
    <property type="match status" value="1"/>
</dbReference>
<comment type="caution">
    <text evidence="1">The sequence shown here is derived from an EMBL/GenBank/DDBJ whole genome shotgun (WGS) entry which is preliminary data.</text>
</comment>
<proteinExistence type="predicted"/>
<dbReference type="Gene3D" id="3.30.70.3090">
    <property type="entry name" value="ORF SCO4226, nickel-binding ferredoxin-like monomer"/>
    <property type="match status" value="1"/>
</dbReference>
<dbReference type="InterPro" id="IPR042557">
    <property type="entry name" value="SCO4226"/>
</dbReference>
<dbReference type="RefSeq" id="WP_310273318.1">
    <property type="nucleotide sequence ID" value="NZ_JAVDXU010000012.1"/>
</dbReference>
<accession>A0ABU1YWE9</accession>
<keyword evidence="2" id="KW-1185">Reference proteome</keyword>
<protein>
    <recommendedName>
        <fullName evidence="3">DUF4242 domain-containing protein</fullName>
    </recommendedName>
</protein>
<evidence type="ECO:0000313" key="2">
    <source>
        <dbReference type="Proteomes" id="UP001180453"/>
    </source>
</evidence>
<dbReference type="Proteomes" id="UP001180453">
    <property type="component" value="Unassembled WGS sequence"/>
</dbReference>
<sequence length="91" mass="9769">MKRYLIERDIPGVDKLTSEQVAATAKAGTAAVEALAGDVQWEQSYVIKDKTFCVFRATDEQAVREHAKLAGFPVSNISEVNSIIGPVGSSS</sequence>
<gene>
    <name evidence="1" type="ORF">J2X20_005894</name>
</gene>